<comment type="caution">
    <text evidence="1">The sequence shown here is derived from an EMBL/GenBank/DDBJ whole genome shotgun (WGS) entry which is preliminary data.</text>
</comment>
<evidence type="ECO:0000313" key="1">
    <source>
        <dbReference type="EMBL" id="MZQ85928.1"/>
    </source>
</evidence>
<reference evidence="1 2" key="1">
    <citation type="submission" date="2019-12" db="EMBL/GenBank/DDBJ databases">
        <title>Paenibacillus sp. nov. sp. isolated from soil.</title>
        <authorList>
            <person name="Kim J."/>
            <person name="Jeong S.E."/>
            <person name="Jung H.S."/>
            <person name="Jeon C.O."/>
        </authorList>
    </citation>
    <scope>NUCLEOTIDE SEQUENCE [LARGE SCALE GENOMIC DNA]</scope>
    <source>
        <strain evidence="1 2">5J-6</strain>
    </source>
</reference>
<gene>
    <name evidence="1" type="ORF">GQF01_27885</name>
</gene>
<dbReference type="EMBL" id="WTUZ01000037">
    <property type="protein sequence ID" value="MZQ85928.1"/>
    <property type="molecule type" value="Genomic_DNA"/>
</dbReference>
<organism evidence="1 2">
    <name type="scientific">Paenibacillus silvestris</name>
    <dbReference type="NCBI Taxonomy" id="2606219"/>
    <lineage>
        <taxon>Bacteria</taxon>
        <taxon>Bacillati</taxon>
        <taxon>Bacillota</taxon>
        <taxon>Bacilli</taxon>
        <taxon>Bacillales</taxon>
        <taxon>Paenibacillaceae</taxon>
        <taxon>Paenibacillus</taxon>
    </lineage>
</organism>
<name>A0A6L8V6C0_9BACL</name>
<accession>A0A6L8V6C0</accession>
<sequence length="178" mass="20372">MRRKITRKAILYSLVLFLIIWPIYQLSQMLGHHKEEHDASHLLYQVSLFQMELLMSYLEEAAQSKTTDELDGSQQALYSAGYTHERLVLAAGGSDYLTPMSSMMQLSQYLQRLQIGGERALKPDELQTLKEAGLQYKSMYEVYEKIMASNGDIVSSQNTKLAELDSNLTAFLRKKLLQ</sequence>
<dbReference type="RefSeq" id="WP_161410244.1">
    <property type="nucleotide sequence ID" value="NZ_WTUZ01000037.1"/>
</dbReference>
<evidence type="ECO:0000313" key="2">
    <source>
        <dbReference type="Proteomes" id="UP000481087"/>
    </source>
</evidence>
<dbReference type="Proteomes" id="UP000481087">
    <property type="component" value="Unassembled WGS sequence"/>
</dbReference>
<protein>
    <submittedName>
        <fullName evidence="1">S-adenosylmethionine decarboxylase</fullName>
    </submittedName>
</protein>
<keyword evidence="2" id="KW-1185">Reference proteome</keyword>
<proteinExistence type="predicted"/>
<dbReference type="AlphaFoldDB" id="A0A6L8V6C0"/>